<dbReference type="InterPro" id="IPR051269">
    <property type="entry name" value="Fe-S_cluster_ET"/>
</dbReference>
<accession>A0ABV5CQU7</accession>
<gene>
    <name evidence="10" type="ORF">AAFH96_13645</name>
</gene>
<keyword evidence="3 8" id="KW-0479">Metal-binding</keyword>
<evidence type="ECO:0000256" key="5">
    <source>
        <dbReference type="ARBA" id="ARBA00023004"/>
    </source>
</evidence>
<evidence type="ECO:0000256" key="4">
    <source>
        <dbReference type="ARBA" id="ARBA00022982"/>
    </source>
</evidence>
<keyword evidence="4 8" id="KW-0249">Electron transport</keyword>
<keyword evidence="6 8" id="KW-0411">Iron-sulfur</keyword>
<protein>
    <recommendedName>
        <fullName evidence="8">Ferredoxin</fullName>
    </recommendedName>
</protein>
<comment type="caution">
    <text evidence="10">The sequence shown here is derived from an EMBL/GenBank/DDBJ whole genome shotgun (WGS) entry which is preliminary data.</text>
</comment>
<dbReference type="PROSITE" id="PS51379">
    <property type="entry name" value="4FE4S_FER_2"/>
    <property type="match status" value="1"/>
</dbReference>
<evidence type="ECO:0000256" key="2">
    <source>
        <dbReference type="ARBA" id="ARBA00022448"/>
    </source>
</evidence>
<dbReference type="SUPFAM" id="SSF54862">
    <property type="entry name" value="4Fe-4S ferredoxins"/>
    <property type="match status" value="1"/>
</dbReference>
<evidence type="ECO:0000313" key="11">
    <source>
        <dbReference type="Proteomes" id="UP001582793"/>
    </source>
</evidence>
<dbReference type="RefSeq" id="WP_375734376.1">
    <property type="nucleotide sequence ID" value="NZ_JBCGDC010000031.1"/>
</dbReference>
<dbReference type="PANTHER" id="PTHR36923:SF3">
    <property type="entry name" value="FERREDOXIN"/>
    <property type="match status" value="1"/>
</dbReference>
<evidence type="ECO:0000313" key="10">
    <source>
        <dbReference type="EMBL" id="MFB6394144.1"/>
    </source>
</evidence>
<dbReference type="InterPro" id="IPR017896">
    <property type="entry name" value="4Fe4S_Fe-S-bd"/>
</dbReference>
<keyword evidence="7" id="KW-0003">3Fe-4S</keyword>
<sequence>MSGLVVDPDRCVGAGHCARLMPQVFDQEPETGVVVWLGGQVSGASDDVVREVVALCPSGALRRPPAS</sequence>
<dbReference type="InterPro" id="IPR010693">
    <property type="entry name" value="Divergent_4Fe-4S_mono-cluster"/>
</dbReference>
<organism evidence="10 11">
    <name type="scientific">Polymorphospora lycopeni</name>
    <dbReference type="NCBI Taxonomy" id="3140240"/>
    <lineage>
        <taxon>Bacteria</taxon>
        <taxon>Bacillati</taxon>
        <taxon>Actinomycetota</taxon>
        <taxon>Actinomycetes</taxon>
        <taxon>Micromonosporales</taxon>
        <taxon>Micromonosporaceae</taxon>
        <taxon>Polymorphospora</taxon>
    </lineage>
</organism>
<keyword evidence="11" id="KW-1185">Reference proteome</keyword>
<keyword evidence="5 8" id="KW-0408">Iron</keyword>
<evidence type="ECO:0000256" key="8">
    <source>
        <dbReference type="RuleBase" id="RU368020"/>
    </source>
</evidence>
<evidence type="ECO:0000256" key="3">
    <source>
        <dbReference type="ARBA" id="ARBA00022723"/>
    </source>
</evidence>
<dbReference type="PANTHER" id="PTHR36923">
    <property type="entry name" value="FERREDOXIN"/>
    <property type="match status" value="1"/>
</dbReference>
<feature type="domain" description="4Fe-4S ferredoxin-type" evidence="9">
    <location>
        <begin position="2"/>
        <end position="30"/>
    </location>
</feature>
<reference evidence="10 11" key="1">
    <citation type="submission" date="2024-04" db="EMBL/GenBank/DDBJ databases">
        <title>Polymorphospora sp. isolated from Baiyangdian Lake in Xiong'an New Area.</title>
        <authorList>
            <person name="Zhang X."/>
            <person name="Liu J."/>
        </authorList>
    </citation>
    <scope>NUCLEOTIDE SEQUENCE [LARGE SCALE GENOMIC DNA]</scope>
    <source>
        <strain evidence="10 11">2-325</strain>
    </source>
</reference>
<proteinExistence type="predicted"/>
<evidence type="ECO:0000256" key="6">
    <source>
        <dbReference type="ARBA" id="ARBA00023014"/>
    </source>
</evidence>
<keyword evidence="2 8" id="KW-0813">Transport</keyword>
<name>A0ABV5CQU7_9ACTN</name>
<dbReference type="PRINTS" id="PR00352">
    <property type="entry name" value="3FE4SFRDOXIN"/>
</dbReference>
<evidence type="ECO:0000256" key="1">
    <source>
        <dbReference type="ARBA" id="ARBA00001927"/>
    </source>
</evidence>
<dbReference type="Gene3D" id="3.30.70.20">
    <property type="match status" value="1"/>
</dbReference>
<dbReference type="EMBL" id="JBCGDC010000031">
    <property type="protein sequence ID" value="MFB6394144.1"/>
    <property type="molecule type" value="Genomic_DNA"/>
</dbReference>
<evidence type="ECO:0000256" key="7">
    <source>
        <dbReference type="ARBA" id="ARBA00023291"/>
    </source>
</evidence>
<dbReference type="Pfam" id="PF06902">
    <property type="entry name" value="Fer4_19"/>
    <property type="match status" value="1"/>
</dbReference>
<evidence type="ECO:0000259" key="9">
    <source>
        <dbReference type="PROSITE" id="PS51379"/>
    </source>
</evidence>
<comment type="cofactor">
    <cofactor evidence="1">
        <name>[3Fe-4S] cluster</name>
        <dbReference type="ChEBI" id="CHEBI:21137"/>
    </cofactor>
</comment>
<dbReference type="InterPro" id="IPR001080">
    <property type="entry name" value="3Fe4S_ferredoxin"/>
</dbReference>
<dbReference type="Proteomes" id="UP001582793">
    <property type="component" value="Unassembled WGS sequence"/>
</dbReference>
<comment type="function">
    <text evidence="8">Ferredoxins are iron-sulfur proteins that transfer electrons in a wide variety of metabolic reactions.</text>
</comment>